<dbReference type="GO" id="GO:0016829">
    <property type="term" value="F:lyase activity"/>
    <property type="evidence" value="ECO:0007669"/>
    <property type="project" value="UniProtKB-KW"/>
</dbReference>
<dbReference type="RefSeq" id="WP_109636270.1">
    <property type="nucleotide sequence ID" value="NZ_QGHB01000003.1"/>
</dbReference>
<organism evidence="2 3">
    <name type="scientific">Lentzea atacamensis</name>
    <dbReference type="NCBI Taxonomy" id="531938"/>
    <lineage>
        <taxon>Bacteria</taxon>
        <taxon>Bacillati</taxon>
        <taxon>Actinomycetota</taxon>
        <taxon>Actinomycetes</taxon>
        <taxon>Pseudonocardiales</taxon>
        <taxon>Pseudonocardiaceae</taxon>
        <taxon>Lentzea</taxon>
    </lineage>
</organism>
<accession>A0A316I6Y9</accession>
<feature type="chain" id="PRO_5016352373" evidence="1">
    <location>
        <begin position="29"/>
        <end position="258"/>
    </location>
</feature>
<dbReference type="InterPro" id="IPR006311">
    <property type="entry name" value="TAT_signal"/>
</dbReference>
<dbReference type="EMBL" id="QGHB01000003">
    <property type="protein sequence ID" value="PWK88267.1"/>
    <property type="molecule type" value="Genomic_DNA"/>
</dbReference>
<protein>
    <submittedName>
        <fullName evidence="2">Polysaccharide lyase-like protein</fullName>
    </submittedName>
</protein>
<dbReference type="PROSITE" id="PS51318">
    <property type="entry name" value="TAT"/>
    <property type="match status" value="1"/>
</dbReference>
<proteinExistence type="predicted"/>
<keyword evidence="2" id="KW-0456">Lyase</keyword>
<sequence>MELFNRRTAMRGALVIAATPFAAGVASADVGATAFVQKWAANPATAGLKAFVGIEDDRANSHPSATHIFAEQDQYRFVMHKSDRDGSDRQRQEVRAIQTGGTRHDMKKGETWRFTYQMYIPSSLKGTTSFTHIFQVKHTAVASPVVTMSLFRSGSAETVEMRLFGAGQAKLGSTPLAPLRNKWIDVAIELKVADSGRLRFTLKDGATTVVDASRSGFDTWLGGDQAHPKWGIYRSLGDSAQLQDTYLLLRNMKAFRDE</sequence>
<keyword evidence="1" id="KW-0732">Signal</keyword>
<dbReference type="AlphaFoldDB" id="A0A316I6Y9"/>
<evidence type="ECO:0000313" key="2">
    <source>
        <dbReference type="EMBL" id="PWK88267.1"/>
    </source>
</evidence>
<reference evidence="2 3" key="1">
    <citation type="submission" date="2018-05" db="EMBL/GenBank/DDBJ databases">
        <title>Genomic Encyclopedia of Type Strains, Phase IV (KMG-IV): sequencing the most valuable type-strain genomes for metagenomic binning, comparative biology and taxonomic classification.</title>
        <authorList>
            <person name="Goeker M."/>
        </authorList>
    </citation>
    <scope>NUCLEOTIDE SEQUENCE [LARGE SCALE GENOMIC DNA]</scope>
    <source>
        <strain evidence="2 3">DSM 45480</strain>
    </source>
</reference>
<dbReference type="Gene3D" id="2.60.120.200">
    <property type="match status" value="1"/>
</dbReference>
<name>A0A316I6Y9_9PSEU</name>
<comment type="caution">
    <text evidence="2">The sequence shown here is derived from an EMBL/GenBank/DDBJ whole genome shotgun (WGS) entry which is preliminary data.</text>
</comment>
<evidence type="ECO:0000256" key="1">
    <source>
        <dbReference type="SAM" id="SignalP"/>
    </source>
</evidence>
<evidence type="ECO:0000313" key="3">
    <source>
        <dbReference type="Proteomes" id="UP000246005"/>
    </source>
</evidence>
<gene>
    <name evidence="2" type="ORF">C8D88_103463</name>
</gene>
<feature type="signal peptide" evidence="1">
    <location>
        <begin position="1"/>
        <end position="28"/>
    </location>
</feature>
<dbReference type="Proteomes" id="UP000246005">
    <property type="component" value="Unassembled WGS sequence"/>
</dbReference>